<accession>A0A4D6L2T7</accession>
<proteinExistence type="predicted"/>
<reference evidence="2 3" key="1">
    <citation type="submission" date="2019-04" db="EMBL/GenBank/DDBJ databases">
        <title>An improved genome assembly and genetic linkage map for asparagus bean, Vigna unguiculata ssp. sesquipedialis.</title>
        <authorList>
            <person name="Xia Q."/>
            <person name="Zhang R."/>
            <person name="Dong Y."/>
        </authorList>
    </citation>
    <scope>NUCLEOTIDE SEQUENCE [LARGE SCALE GENOMIC DNA]</scope>
    <source>
        <tissue evidence="2">Leaf</tissue>
    </source>
</reference>
<organism evidence="2 3">
    <name type="scientific">Vigna unguiculata</name>
    <name type="common">Cowpea</name>
    <dbReference type="NCBI Taxonomy" id="3917"/>
    <lineage>
        <taxon>Eukaryota</taxon>
        <taxon>Viridiplantae</taxon>
        <taxon>Streptophyta</taxon>
        <taxon>Embryophyta</taxon>
        <taxon>Tracheophyta</taxon>
        <taxon>Spermatophyta</taxon>
        <taxon>Magnoliopsida</taxon>
        <taxon>eudicotyledons</taxon>
        <taxon>Gunneridae</taxon>
        <taxon>Pentapetalae</taxon>
        <taxon>rosids</taxon>
        <taxon>fabids</taxon>
        <taxon>Fabales</taxon>
        <taxon>Fabaceae</taxon>
        <taxon>Papilionoideae</taxon>
        <taxon>50 kb inversion clade</taxon>
        <taxon>NPAAA clade</taxon>
        <taxon>indigoferoid/millettioid clade</taxon>
        <taxon>Phaseoleae</taxon>
        <taxon>Vigna</taxon>
    </lineage>
</organism>
<name>A0A4D6L2T7_VIGUN</name>
<gene>
    <name evidence="2" type="ORF">DEO72_LG2g3121</name>
</gene>
<dbReference type="EMBL" id="CP039346">
    <property type="protein sequence ID" value="QCD82780.1"/>
    <property type="molecule type" value="Genomic_DNA"/>
</dbReference>
<evidence type="ECO:0000256" key="1">
    <source>
        <dbReference type="SAM" id="MobiDB-lite"/>
    </source>
</evidence>
<feature type="region of interest" description="Disordered" evidence="1">
    <location>
        <begin position="1"/>
        <end position="26"/>
    </location>
</feature>
<evidence type="ECO:0000313" key="3">
    <source>
        <dbReference type="Proteomes" id="UP000501690"/>
    </source>
</evidence>
<sequence>MEATTQAPTLPIPYEAAGDTAHDGTSNHLRHHSIICGHDQNATMLAAKPLTVTATTLGGHSATHFKTINYDAIHHQGHYAGITIFGIVVIHWQN</sequence>
<dbReference type="AlphaFoldDB" id="A0A4D6L2T7"/>
<dbReference type="Proteomes" id="UP000501690">
    <property type="component" value="Linkage Group LG2"/>
</dbReference>
<keyword evidence="3" id="KW-1185">Reference proteome</keyword>
<protein>
    <submittedName>
        <fullName evidence="2">Uncharacterized protein</fullName>
    </submittedName>
</protein>
<evidence type="ECO:0000313" key="2">
    <source>
        <dbReference type="EMBL" id="QCD82780.1"/>
    </source>
</evidence>